<dbReference type="InterPro" id="IPR033985">
    <property type="entry name" value="SusD-like_N"/>
</dbReference>
<gene>
    <name evidence="9" type="ORF">H9977_03355</name>
</gene>
<dbReference type="GO" id="GO:0009279">
    <property type="term" value="C:cell outer membrane"/>
    <property type="evidence" value="ECO:0007669"/>
    <property type="project" value="UniProtKB-SubCell"/>
</dbReference>
<comment type="similarity">
    <text evidence="2">Belongs to the SusD family.</text>
</comment>
<proteinExistence type="inferred from homology"/>
<evidence type="ECO:0000256" key="5">
    <source>
        <dbReference type="ARBA" id="ARBA00023237"/>
    </source>
</evidence>
<feature type="signal peptide" evidence="6">
    <location>
        <begin position="1"/>
        <end position="18"/>
    </location>
</feature>
<keyword evidence="4" id="KW-0472">Membrane</keyword>
<dbReference type="Pfam" id="PF14322">
    <property type="entry name" value="SusD-like_3"/>
    <property type="match status" value="1"/>
</dbReference>
<dbReference type="AlphaFoldDB" id="A0A9D1X703"/>
<sequence length="604" mass="66632">MKKSILYPALALLLTATGGCTDSFLTIDPAGAVSESTLMTPDGVDLLLTGAYAGAFNNNSDLGGYGEASISNYVYGDVVGADANKGSQSTDQSPFTELETYKFNAANTYLLSKWSACYEGVKRANNVLDVAEQIKDQLEDYDQVVAQAKFLKGVNMFELIKMFGAAVPYITLEDYRSATDPLVSNVDESGNYVYVWNLVAQDFKDAMDNLPETWPESDKGRVNKWAAAAMLAKLYLYWSSPYNGANGTEDHWADAKTLFKQVIDQGVDSKGQKFRLIDDYYTLFRPEGDWLGESVFDAQTTISGTQTYTNAPYHQWMVGLPGASGVGGWGFYQPTYDFVNSFIVDESGLPVEDYHSLPTLSVINGGVIESDLSVATDPRLDITIGRFGVPYLDWGTPAQAALSSWIRDYTNGGPYMNKKPQPLKSEMGSSSVGTVSVSSAKNYHIMRFADVMLLYAECCIHDGDLETAREMINQIRTRAANSYVAADATTVGSYSYEDKVNGTTVPSTAANYRIGLYTKPFASVDEATTALKRERRAELGMEGHRWYDLARWGEVGKVLNDFVSYENKYLNKYSGYDSNWVMFPIPSSEIQTAEGRIVQNASWK</sequence>
<comment type="subcellular location">
    <subcellularLocation>
        <location evidence="1">Cell outer membrane</location>
    </subcellularLocation>
</comment>
<dbReference type="Proteomes" id="UP000886740">
    <property type="component" value="Unassembled WGS sequence"/>
</dbReference>
<dbReference type="InterPro" id="IPR012944">
    <property type="entry name" value="SusD_RagB_dom"/>
</dbReference>
<name>A0A9D1X703_9BACT</name>
<dbReference type="InterPro" id="IPR011990">
    <property type="entry name" value="TPR-like_helical_dom_sf"/>
</dbReference>
<keyword evidence="5" id="KW-0998">Cell outer membrane</keyword>
<reference evidence="9" key="1">
    <citation type="journal article" date="2021" name="PeerJ">
        <title>Extensive microbial diversity within the chicken gut microbiome revealed by metagenomics and culture.</title>
        <authorList>
            <person name="Gilroy R."/>
            <person name="Ravi A."/>
            <person name="Getino M."/>
            <person name="Pursley I."/>
            <person name="Horton D.L."/>
            <person name="Alikhan N.F."/>
            <person name="Baker D."/>
            <person name="Gharbi K."/>
            <person name="Hall N."/>
            <person name="Watson M."/>
            <person name="Adriaenssens E.M."/>
            <person name="Foster-Nyarko E."/>
            <person name="Jarju S."/>
            <person name="Secka A."/>
            <person name="Antonio M."/>
            <person name="Oren A."/>
            <person name="Chaudhuri R.R."/>
            <person name="La Ragione R."/>
            <person name="Hildebrand F."/>
            <person name="Pallen M.J."/>
        </authorList>
    </citation>
    <scope>NUCLEOTIDE SEQUENCE</scope>
    <source>
        <strain evidence="9">ChiGjej6B6-14162</strain>
    </source>
</reference>
<evidence type="ECO:0000259" key="7">
    <source>
        <dbReference type="Pfam" id="PF07980"/>
    </source>
</evidence>
<evidence type="ECO:0000256" key="3">
    <source>
        <dbReference type="ARBA" id="ARBA00022729"/>
    </source>
</evidence>
<dbReference type="Pfam" id="PF07980">
    <property type="entry name" value="SusD_RagB"/>
    <property type="match status" value="1"/>
</dbReference>
<evidence type="ECO:0000256" key="1">
    <source>
        <dbReference type="ARBA" id="ARBA00004442"/>
    </source>
</evidence>
<dbReference type="SUPFAM" id="SSF48452">
    <property type="entry name" value="TPR-like"/>
    <property type="match status" value="1"/>
</dbReference>
<protein>
    <submittedName>
        <fullName evidence="9">RagB/SusD family nutrient uptake outer membrane protein</fullName>
    </submittedName>
</protein>
<dbReference type="EMBL" id="DXEL01000028">
    <property type="protein sequence ID" value="HIX74064.1"/>
    <property type="molecule type" value="Genomic_DNA"/>
</dbReference>
<feature type="domain" description="RagB/SusD" evidence="7">
    <location>
        <begin position="293"/>
        <end position="603"/>
    </location>
</feature>
<evidence type="ECO:0000256" key="6">
    <source>
        <dbReference type="SAM" id="SignalP"/>
    </source>
</evidence>
<comment type="caution">
    <text evidence="9">The sequence shown here is derived from an EMBL/GenBank/DDBJ whole genome shotgun (WGS) entry which is preliminary data.</text>
</comment>
<accession>A0A9D1X703</accession>
<evidence type="ECO:0000256" key="2">
    <source>
        <dbReference type="ARBA" id="ARBA00006275"/>
    </source>
</evidence>
<evidence type="ECO:0000313" key="10">
    <source>
        <dbReference type="Proteomes" id="UP000886740"/>
    </source>
</evidence>
<dbReference type="Gene3D" id="1.25.40.390">
    <property type="match status" value="1"/>
</dbReference>
<evidence type="ECO:0000259" key="8">
    <source>
        <dbReference type="Pfam" id="PF14322"/>
    </source>
</evidence>
<dbReference type="PROSITE" id="PS51257">
    <property type="entry name" value="PROKAR_LIPOPROTEIN"/>
    <property type="match status" value="1"/>
</dbReference>
<reference evidence="9" key="2">
    <citation type="submission" date="2021-04" db="EMBL/GenBank/DDBJ databases">
        <authorList>
            <person name="Gilroy R."/>
        </authorList>
    </citation>
    <scope>NUCLEOTIDE SEQUENCE</scope>
    <source>
        <strain evidence="9">ChiGjej6B6-14162</strain>
    </source>
</reference>
<evidence type="ECO:0000256" key="4">
    <source>
        <dbReference type="ARBA" id="ARBA00023136"/>
    </source>
</evidence>
<feature type="domain" description="SusD-like N-terminal" evidence="8">
    <location>
        <begin position="89"/>
        <end position="236"/>
    </location>
</feature>
<evidence type="ECO:0000313" key="9">
    <source>
        <dbReference type="EMBL" id="HIX74064.1"/>
    </source>
</evidence>
<keyword evidence="3 6" id="KW-0732">Signal</keyword>
<organism evidence="9 10">
    <name type="scientific">Candidatus Parabacteroides intestinipullorum</name>
    <dbReference type="NCBI Taxonomy" id="2838723"/>
    <lineage>
        <taxon>Bacteria</taxon>
        <taxon>Pseudomonadati</taxon>
        <taxon>Bacteroidota</taxon>
        <taxon>Bacteroidia</taxon>
        <taxon>Bacteroidales</taxon>
        <taxon>Tannerellaceae</taxon>
        <taxon>Parabacteroides</taxon>
    </lineage>
</organism>
<feature type="chain" id="PRO_5038822104" evidence="6">
    <location>
        <begin position="19"/>
        <end position="604"/>
    </location>
</feature>